<dbReference type="GO" id="GO:0009279">
    <property type="term" value="C:cell outer membrane"/>
    <property type="evidence" value="ECO:0007669"/>
    <property type="project" value="UniProtKB-SubCell"/>
</dbReference>
<feature type="chain" id="PRO_5022683369" evidence="6">
    <location>
        <begin position="16"/>
        <end position="282"/>
    </location>
</feature>
<proteinExistence type="inferred from homology"/>
<dbReference type="PANTHER" id="PTHR38776:SF1">
    <property type="entry name" value="MLTA-INTERACTING PROTEIN-RELATED"/>
    <property type="match status" value="1"/>
</dbReference>
<keyword evidence="5" id="KW-0998">Cell outer membrane</keyword>
<gene>
    <name evidence="7" type="ORF">FPZ24_16835</name>
</gene>
<dbReference type="Proteomes" id="UP000315673">
    <property type="component" value="Chromosome"/>
</dbReference>
<evidence type="ECO:0000256" key="2">
    <source>
        <dbReference type="ARBA" id="ARBA00005722"/>
    </source>
</evidence>
<organism evidence="7 8">
    <name type="scientific">Sphingomonas panacisoli</name>
    <dbReference type="NCBI Taxonomy" id="1813879"/>
    <lineage>
        <taxon>Bacteria</taxon>
        <taxon>Pseudomonadati</taxon>
        <taxon>Pseudomonadota</taxon>
        <taxon>Alphaproteobacteria</taxon>
        <taxon>Sphingomonadales</taxon>
        <taxon>Sphingomonadaceae</taxon>
        <taxon>Sphingomonas</taxon>
    </lineage>
</organism>
<evidence type="ECO:0000313" key="7">
    <source>
        <dbReference type="EMBL" id="QDZ09282.1"/>
    </source>
</evidence>
<name>A0A5B8LPF8_9SPHN</name>
<evidence type="ECO:0000256" key="6">
    <source>
        <dbReference type="SAM" id="SignalP"/>
    </source>
</evidence>
<comment type="similarity">
    <text evidence="2">Belongs to the MipA/OmpV family.</text>
</comment>
<evidence type="ECO:0000256" key="1">
    <source>
        <dbReference type="ARBA" id="ARBA00004442"/>
    </source>
</evidence>
<evidence type="ECO:0000256" key="5">
    <source>
        <dbReference type="ARBA" id="ARBA00023237"/>
    </source>
</evidence>
<evidence type="ECO:0000313" key="8">
    <source>
        <dbReference type="Proteomes" id="UP000315673"/>
    </source>
</evidence>
<sequence length="282" mass="29197">MSAFALALAALPAAAQETTTPPDAGATTAVAGGDSVTIGAGGVYLNDYEGSNHYVWRIAPGAIGTVGGFSFSVAGNRASVDLIPNKPGPTWDIQAGPIAVVNFNRSSLKSIEDPRVRALGKRSTAIEAGGFVGLGKTGVITSDYDRLSVSVSYRKGVSGAHRAGIWTPTINYFTPLSTKAAVGVFASADYAERGYGKAYFDVDAAQSLASGLPVFTTRKGWKDYSVGALGTIALTGDLLHGFKIVGGGTYTRMLNDFARSPLVSIAGSRNQWIGVVGLAYTF</sequence>
<feature type="signal peptide" evidence="6">
    <location>
        <begin position="1"/>
        <end position="15"/>
    </location>
</feature>
<protein>
    <submittedName>
        <fullName evidence="7">MipA/OmpV family protein</fullName>
    </submittedName>
</protein>
<dbReference type="EMBL" id="CP042306">
    <property type="protein sequence ID" value="QDZ09282.1"/>
    <property type="molecule type" value="Genomic_DNA"/>
</dbReference>
<accession>A0A5B8LPF8</accession>
<dbReference type="KEGG" id="spai:FPZ24_16835"/>
<dbReference type="Pfam" id="PF06629">
    <property type="entry name" value="MipA"/>
    <property type="match status" value="1"/>
</dbReference>
<dbReference type="PANTHER" id="PTHR38776">
    <property type="entry name" value="MLTA-INTERACTING PROTEIN-RELATED"/>
    <property type="match status" value="1"/>
</dbReference>
<keyword evidence="4" id="KW-0472">Membrane</keyword>
<dbReference type="OrthoDB" id="5462484at2"/>
<evidence type="ECO:0000256" key="4">
    <source>
        <dbReference type="ARBA" id="ARBA00023136"/>
    </source>
</evidence>
<evidence type="ECO:0000256" key="3">
    <source>
        <dbReference type="ARBA" id="ARBA00022729"/>
    </source>
</evidence>
<reference evidence="7 8" key="1">
    <citation type="submission" date="2019-07" db="EMBL/GenBank/DDBJ databases">
        <title>Full genome sequence of Sphingomonas sp. 4R-6-7(HKS19).</title>
        <authorList>
            <person name="Im W.-T."/>
        </authorList>
    </citation>
    <scope>NUCLEOTIDE SEQUENCE [LARGE SCALE GENOMIC DNA]</scope>
    <source>
        <strain evidence="7 8">HKS19</strain>
    </source>
</reference>
<keyword evidence="8" id="KW-1185">Reference proteome</keyword>
<comment type="subcellular location">
    <subcellularLocation>
        <location evidence="1">Cell outer membrane</location>
    </subcellularLocation>
</comment>
<dbReference type="AlphaFoldDB" id="A0A5B8LPF8"/>
<dbReference type="InterPro" id="IPR010583">
    <property type="entry name" value="MipA"/>
</dbReference>
<keyword evidence="3 6" id="KW-0732">Signal</keyword>